<feature type="transmembrane region" description="Helical" evidence="9">
    <location>
        <begin position="207"/>
        <end position="227"/>
    </location>
</feature>
<sequence>MLISQIVGSALLSIAYIFSRVGLVLMFFILPLSFAIALLLILPVIEGCYLTRSYSYRALTQKVIGPKFAYILDAMLIILYFGFLTSYIIIASQSFIGILQSFLPSFDSYKWIPYVVKTGVAFLIILPLSLLKSTKLLSAIASVSIFFAMAMAITIPVYYFISLGRNGQVCPRFPSARPDNGNAIEGFFRPAVPWWPSSSKGLGLGSLPMGFLLFFAYIPMIQGNYTAHLVTPPMLDMLKGPLYFRMRVLKLSITIALSLCTFLYILVGFFGALLFGKGIESNILKSFDICNDYWIAVIKVLYALVVCVAYPLVLYPLKLSIFSYIKIDKDIEPKRWYGIFVGLTLLFLVLGFGVTLVYENIAAIFGLLGSLCGGILYFGVPIWVYYKLPVLRAESKNDVGQEFREAADENGVIETEAIGTSLIALMLPGDVKDAITRARSISTAAPVDVNTVEVTVNRSRGISVMRTGSLIGFMRGRTLSSAAANFETPQDTVPSHPATIDTGLQNTNVPLMSGRDRASSFIVNVSSSKVGSRRASMVTKSRNNSSLVNSRFRGSTSQTPRDIDSADGRGNDTPNLPQNDELCEGAGNNTRERSYKSPNKAGIEYTESTEEESDDVHGLPDIMPAVAEAQQVEIGNICGVINKDTELAKMTKGRRAFAITCIVISALICLEGLCINIIDFIGKLD</sequence>
<comment type="similarity">
    <text evidence="2">Belongs to the amino acid/polyamine transporter 2 family.</text>
</comment>
<evidence type="ECO:0000313" key="12">
    <source>
        <dbReference type="Proteomes" id="UP000002488"/>
    </source>
</evidence>
<keyword evidence="4 9" id="KW-0812">Transmembrane</keyword>
<evidence type="ECO:0000256" key="9">
    <source>
        <dbReference type="SAM" id="Phobius"/>
    </source>
</evidence>
<keyword evidence="5" id="KW-0029">Amino-acid transport</keyword>
<reference evidence="11 12" key="1">
    <citation type="journal article" date="2009" name="PLoS Pathog.">
        <title>Draft genome sequencing of giardia intestinalis assemblage B isolate GS: is human giardiasis caused by two different species?</title>
        <authorList>
            <person name="Franzen O."/>
            <person name="Jerlstrom-Hultqvist J."/>
            <person name="Castro E."/>
            <person name="Sherwood E."/>
            <person name="Ankarklev J."/>
            <person name="Reiner D.S."/>
            <person name="Palm D."/>
            <person name="Andersson J.O."/>
            <person name="Andersson B."/>
            <person name="Svard S.G."/>
        </authorList>
    </citation>
    <scope>NUCLEOTIDE SEQUENCE [LARGE SCALE GENOMIC DNA]</scope>
    <source>
        <strain evidence="12">ATCC 50581 / GS clone H7</strain>
    </source>
</reference>
<dbReference type="AlphaFoldDB" id="C6M0D3"/>
<dbReference type="OMA" id="PDIMPAV"/>
<feature type="transmembrane region" description="Helical" evidence="9">
    <location>
        <begin position="364"/>
        <end position="386"/>
    </location>
</feature>
<evidence type="ECO:0000256" key="2">
    <source>
        <dbReference type="ARBA" id="ARBA00008066"/>
    </source>
</evidence>
<comment type="subcellular location">
    <subcellularLocation>
        <location evidence="1">Membrane</location>
        <topology evidence="1">Multi-pass membrane protein</topology>
    </subcellularLocation>
</comment>
<evidence type="ECO:0000256" key="1">
    <source>
        <dbReference type="ARBA" id="ARBA00004141"/>
    </source>
</evidence>
<feature type="domain" description="Amino acid transporter transmembrane" evidence="10">
    <location>
        <begin position="214"/>
        <end position="390"/>
    </location>
</feature>
<feature type="transmembrane region" description="Helical" evidence="9">
    <location>
        <begin position="248"/>
        <end position="273"/>
    </location>
</feature>
<keyword evidence="6 9" id="KW-1133">Transmembrane helix</keyword>
<feature type="compositionally biased region" description="Polar residues" evidence="8">
    <location>
        <begin position="538"/>
        <end position="560"/>
    </location>
</feature>
<proteinExistence type="inferred from homology"/>
<feature type="transmembrane region" description="Helical" evidence="9">
    <location>
        <begin position="25"/>
        <end position="49"/>
    </location>
</feature>
<keyword evidence="7 9" id="KW-0472">Membrane</keyword>
<name>C6M0D3_GIAIB</name>
<organism evidence="11 12">
    <name type="scientific">Giardia intestinalis (strain ATCC 50581 / GS clone H7)</name>
    <name type="common">Giardia lamblia</name>
    <dbReference type="NCBI Taxonomy" id="598745"/>
    <lineage>
        <taxon>Eukaryota</taxon>
        <taxon>Metamonada</taxon>
        <taxon>Diplomonadida</taxon>
        <taxon>Hexamitidae</taxon>
        <taxon>Giardiinae</taxon>
        <taxon>Giardia</taxon>
    </lineage>
</organism>
<dbReference type="PANTHER" id="PTHR22950:SF458">
    <property type="entry name" value="SODIUM-COUPLED NEUTRAL AMINO ACID TRANSPORTER 11-RELATED"/>
    <property type="match status" value="1"/>
</dbReference>
<accession>C6M0D3</accession>
<gene>
    <name evidence="11" type="ORF">GL50581_4521</name>
</gene>
<feature type="transmembrane region" description="Helical" evidence="9">
    <location>
        <begin position="293"/>
        <end position="315"/>
    </location>
</feature>
<evidence type="ECO:0000313" key="11">
    <source>
        <dbReference type="EMBL" id="EES98258.1"/>
    </source>
</evidence>
<evidence type="ECO:0000256" key="4">
    <source>
        <dbReference type="ARBA" id="ARBA00022692"/>
    </source>
</evidence>
<keyword evidence="3" id="KW-0813">Transport</keyword>
<comment type="caution">
    <text evidence="11">The sequence shown here is derived from an EMBL/GenBank/DDBJ whole genome shotgun (WGS) entry which is preliminary data.</text>
</comment>
<feature type="transmembrane region" description="Helical" evidence="9">
    <location>
        <begin position="137"/>
        <end position="161"/>
    </location>
</feature>
<protein>
    <submittedName>
        <fullName evidence="11">Amino acid transporter family</fullName>
    </submittedName>
</protein>
<feature type="compositionally biased region" description="Basic and acidic residues" evidence="8">
    <location>
        <begin position="561"/>
        <end position="570"/>
    </location>
</feature>
<evidence type="ECO:0000259" key="10">
    <source>
        <dbReference type="Pfam" id="PF01490"/>
    </source>
</evidence>
<feature type="transmembrane region" description="Helical" evidence="9">
    <location>
        <begin position="656"/>
        <end position="678"/>
    </location>
</feature>
<feature type="transmembrane region" description="Helical" evidence="9">
    <location>
        <begin position="111"/>
        <end position="130"/>
    </location>
</feature>
<feature type="transmembrane region" description="Helical" evidence="9">
    <location>
        <begin position="336"/>
        <end position="358"/>
    </location>
</feature>
<dbReference type="GO" id="GO:0015179">
    <property type="term" value="F:L-amino acid transmembrane transporter activity"/>
    <property type="evidence" value="ECO:0007669"/>
    <property type="project" value="TreeGrafter"/>
</dbReference>
<evidence type="ECO:0000256" key="7">
    <source>
        <dbReference type="ARBA" id="ARBA00023136"/>
    </source>
</evidence>
<dbReference type="PANTHER" id="PTHR22950">
    <property type="entry name" value="AMINO ACID TRANSPORTER"/>
    <property type="match status" value="1"/>
</dbReference>
<dbReference type="OrthoDB" id="28208at2759"/>
<feature type="transmembrane region" description="Helical" evidence="9">
    <location>
        <begin position="70"/>
        <end position="91"/>
    </location>
</feature>
<dbReference type="InterPro" id="IPR013057">
    <property type="entry name" value="AA_transpt_TM"/>
</dbReference>
<evidence type="ECO:0000256" key="3">
    <source>
        <dbReference type="ARBA" id="ARBA00022448"/>
    </source>
</evidence>
<evidence type="ECO:0000256" key="5">
    <source>
        <dbReference type="ARBA" id="ARBA00022970"/>
    </source>
</evidence>
<evidence type="ECO:0000256" key="6">
    <source>
        <dbReference type="ARBA" id="ARBA00022989"/>
    </source>
</evidence>
<dbReference type="Pfam" id="PF01490">
    <property type="entry name" value="Aa_trans"/>
    <property type="match status" value="2"/>
</dbReference>
<feature type="region of interest" description="Disordered" evidence="8">
    <location>
        <begin position="532"/>
        <end position="615"/>
    </location>
</feature>
<dbReference type="GO" id="GO:0016020">
    <property type="term" value="C:membrane"/>
    <property type="evidence" value="ECO:0007669"/>
    <property type="project" value="UniProtKB-SubCell"/>
</dbReference>
<dbReference type="VEuPathDB" id="GiardiaDB:GL50581_4521"/>
<evidence type="ECO:0000256" key="8">
    <source>
        <dbReference type="SAM" id="MobiDB-lite"/>
    </source>
</evidence>
<dbReference type="EMBL" id="ACGJ01002930">
    <property type="protein sequence ID" value="EES98258.1"/>
    <property type="molecule type" value="Genomic_DNA"/>
</dbReference>
<dbReference type="Proteomes" id="UP000002488">
    <property type="component" value="Unassembled WGS sequence"/>
</dbReference>
<feature type="domain" description="Amino acid transporter transmembrane" evidence="10">
    <location>
        <begin position="2"/>
        <end position="158"/>
    </location>
</feature>